<dbReference type="InterPro" id="IPR000644">
    <property type="entry name" value="CBS_dom"/>
</dbReference>
<dbReference type="AlphaFoldDB" id="A0A1Y1IXT3"/>
<proteinExistence type="predicted"/>
<dbReference type="EMBL" id="DF238621">
    <property type="protein sequence ID" value="GAQ93577.1"/>
    <property type="molecule type" value="Genomic_DNA"/>
</dbReference>
<dbReference type="Gene3D" id="3.10.580.10">
    <property type="entry name" value="CBS-domain"/>
    <property type="match status" value="1"/>
</dbReference>
<dbReference type="SMART" id="SM00116">
    <property type="entry name" value="CBS"/>
    <property type="match status" value="2"/>
</dbReference>
<dbReference type="STRING" id="105231.A0A1Y1IXT3"/>
<dbReference type="PROSITE" id="PS51371">
    <property type="entry name" value="CBS"/>
    <property type="match status" value="2"/>
</dbReference>
<evidence type="ECO:0000259" key="4">
    <source>
        <dbReference type="PROSITE" id="PS51371"/>
    </source>
</evidence>
<dbReference type="InterPro" id="IPR051462">
    <property type="entry name" value="CBS_domain-containing"/>
</dbReference>
<dbReference type="OMA" id="VINDDWK"/>
<dbReference type="PANTHER" id="PTHR48108:SF6">
    <property type="entry name" value="CBS DOMAIN-CONTAINING PROTEIN CBSX1, CHLOROPLASTIC"/>
    <property type="match status" value="1"/>
</dbReference>
<evidence type="ECO:0000313" key="6">
    <source>
        <dbReference type="Proteomes" id="UP000054558"/>
    </source>
</evidence>
<feature type="region of interest" description="Disordered" evidence="3">
    <location>
        <begin position="1"/>
        <end position="24"/>
    </location>
</feature>
<feature type="domain" description="CBS" evidence="4">
    <location>
        <begin position="127"/>
        <end position="185"/>
    </location>
</feature>
<sequence length="196" mass="20812">MATAAAPAPAPSPTEPEVEPEEQPRAFHSVGDAMTRGALICATVDTTVDEALEFLVDNRITGMPVVDDAGKLIGVVSDYDLLALDSISGPPQQETGLFPSTKSTWKAFKEIQKLLNKTHGKTVGDVMTPNPLAVRPMTNLEDAARLLLESKFRRLPVVDQAGKLVGLLTRGNVVRAALLSRKAASSRQGDAALKGD</sequence>
<keyword evidence="2" id="KW-0129">CBS domain</keyword>
<dbReference type="SUPFAM" id="SSF54631">
    <property type="entry name" value="CBS-domain pair"/>
    <property type="match status" value="1"/>
</dbReference>
<name>A0A1Y1IXT3_KLENI</name>
<keyword evidence="6" id="KW-1185">Reference proteome</keyword>
<reference evidence="5 6" key="1">
    <citation type="journal article" date="2014" name="Nat. Commun.">
        <title>Klebsormidium flaccidum genome reveals primary factors for plant terrestrial adaptation.</title>
        <authorList>
            <person name="Hori K."/>
            <person name="Maruyama F."/>
            <person name="Fujisawa T."/>
            <person name="Togashi T."/>
            <person name="Yamamoto N."/>
            <person name="Seo M."/>
            <person name="Sato S."/>
            <person name="Yamada T."/>
            <person name="Mori H."/>
            <person name="Tajima N."/>
            <person name="Moriyama T."/>
            <person name="Ikeuchi M."/>
            <person name="Watanabe M."/>
            <person name="Wada H."/>
            <person name="Kobayashi K."/>
            <person name="Saito M."/>
            <person name="Masuda T."/>
            <person name="Sasaki-Sekimoto Y."/>
            <person name="Mashiguchi K."/>
            <person name="Awai K."/>
            <person name="Shimojima M."/>
            <person name="Masuda S."/>
            <person name="Iwai M."/>
            <person name="Nobusawa T."/>
            <person name="Narise T."/>
            <person name="Kondo S."/>
            <person name="Saito H."/>
            <person name="Sato R."/>
            <person name="Murakawa M."/>
            <person name="Ihara Y."/>
            <person name="Oshima-Yamada Y."/>
            <person name="Ohtaka K."/>
            <person name="Satoh M."/>
            <person name="Sonobe K."/>
            <person name="Ishii M."/>
            <person name="Ohtani R."/>
            <person name="Kanamori-Sato M."/>
            <person name="Honoki R."/>
            <person name="Miyazaki D."/>
            <person name="Mochizuki H."/>
            <person name="Umetsu J."/>
            <person name="Higashi K."/>
            <person name="Shibata D."/>
            <person name="Kamiya Y."/>
            <person name="Sato N."/>
            <person name="Nakamura Y."/>
            <person name="Tabata S."/>
            <person name="Ida S."/>
            <person name="Kurokawa K."/>
            <person name="Ohta H."/>
        </authorList>
    </citation>
    <scope>NUCLEOTIDE SEQUENCE [LARGE SCALE GENOMIC DNA]</scope>
    <source>
        <strain evidence="5 6">NIES-2285</strain>
    </source>
</reference>
<dbReference type="OrthoDB" id="418595at2759"/>
<feature type="domain" description="CBS" evidence="4">
    <location>
        <begin position="34"/>
        <end position="94"/>
    </location>
</feature>
<evidence type="ECO:0000256" key="2">
    <source>
        <dbReference type="PROSITE-ProRule" id="PRU00703"/>
    </source>
</evidence>
<dbReference type="Proteomes" id="UP000054558">
    <property type="component" value="Unassembled WGS sequence"/>
</dbReference>
<accession>A0A1Y1IXT3</accession>
<evidence type="ECO:0000256" key="3">
    <source>
        <dbReference type="SAM" id="MobiDB-lite"/>
    </source>
</evidence>
<evidence type="ECO:0000256" key="1">
    <source>
        <dbReference type="ARBA" id="ARBA00022737"/>
    </source>
</evidence>
<organism evidence="5 6">
    <name type="scientific">Klebsormidium nitens</name>
    <name type="common">Green alga</name>
    <name type="synonym">Ulothrix nitens</name>
    <dbReference type="NCBI Taxonomy" id="105231"/>
    <lineage>
        <taxon>Eukaryota</taxon>
        <taxon>Viridiplantae</taxon>
        <taxon>Streptophyta</taxon>
        <taxon>Klebsormidiophyceae</taxon>
        <taxon>Klebsormidiales</taxon>
        <taxon>Klebsormidiaceae</taxon>
        <taxon>Klebsormidium</taxon>
    </lineage>
</organism>
<dbReference type="PANTHER" id="PTHR48108">
    <property type="entry name" value="CBS DOMAIN-CONTAINING PROTEIN CBSX2, CHLOROPLASTIC"/>
    <property type="match status" value="1"/>
</dbReference>
<dbReference type="Pfam" id="PF00571">
    <property type="entry name" value="CBS"/>
    <property type="match status" value="2"/>
</dbReference>
<dbReference type="InterPro" id="IPR046342">
    <property type="entry name" value="CBS_dom_sf"/>
</dbReference>
<evidence type="ECO:0000313" key="5">
    <source>
        <dbReference type="EMBL" id="GAQ93577.1"/>
    </source>
</evidence>
<keyword evidence="1" id="KW-0677">Repeat</keyword>
<gene>
    <name evidence="5" type="ORF">KFL_016720010</name>
</gene>
<protein>
    <submittedName>
        <fullName evidence="5">Cystathionine beta-synthase (CBS) family protein</fullName>
    </submittedName>
</protein>